<feature type="domain" description="Ras-GEF" evidence="4">
    <location>
        <begin position="36"/>
        <end position="273"/>
    </location>
</feature>
<evidence type="ECO:0000313" key="6">
    <source>
        <dbReference type="Proteomes" id="UP001175271"/>
    </source>
</evidence>
<dbReference type="PANTHER" id="PTHR23113">
    <property type="entry name" value="GUANINE NUCLEOTIDE EXCHANGE FACTOR"/>
    <property type="match status" value="1"/>
</dbReference>
<dbReference type="GO" id="GO:0007265">
    <property type="term" value="P:Ras protein signal transduction"/>
    <property type="evidence" value="ECO:0007669"/>
    <property type="project" value="TreeGrafter"/>
</dbReference>
<reference evidence="5" key="1">
    <citation type="submission" date="2023-06" db="EMBL/GenBank/DDBJ databases">
        <title>Genomic analysis of the entomopathogenic nematode Steinernema hermaphroditum.</title>
        <authorList>
            <person name="Schwarz E.M."/>
            <person name="Heppert J.K."/>
            <person name="Baniya A."/>
            <person name="Schwartz H.T."/>
            <person name="Tan C.-H."/>
            <person name="Antoshechkin I."/>
            <person name="Sternberg P.W."/>
            <person name="Goodrich-Blair H."/>
            <person name="Dillman A.R."/>
        </authorList>
    </citation>
    <scope>NUCLEOTIDE SEQUENCE</scope>
    <source>
        <strain evidence="5">PS9179</strain>
        <tissue evidence="5">Whole animal</tissue>
    </source>
</reference>
<dbReference type="InterPro" id="IPR036964">
    <property type="entry name" value="RASGEF_cat_dom_sf"/>
</dbReference>
<keyword evidence="6" id="KW-1185">Reference proteome</keyword>
<evidence type="ECO:0000313" key="5">
    <source>
        <dbReference type="EMBL" id="KAK0406934.1"/>
    </source>
</evidence>
<dbReference type="InterPro" id="IPR023578">
    <property type="entry name" value="Ras_GEF_dom_sf"/>
</dbReference>
<dbReference type="SUPFAM" id="SSF48366">
    <property type="entry name" value="Ras GEF"/>
    <property type="match status" value="1"/>
</dbReference>
<evidence type="ECO:0000256" key="2">
    <source>
        <dbReference type="PROSITE-ProRule" id="PRU00168"/>
    </source>
</evidence>
<dbReference type="CDD" id="cd00155">
    <property type="entry name" value="RasGEF"/>
    <property type="match status" value="1"/>
</dbReference>
<accession>A0AA39HKB6</accession>
<evidence type="ECO:0000259" key="4">
    <source>
        <dbReference type="PROSITE" id="PS50009"/>
    </source>
</evidence>
<dbReference type="Pfam" id="PF00617">
    <property type="entry name" value="RasGEF"/>
    <property type="match status" value="1"/>
</dbReference>
<organism evidence="5 6">
    <name type="scientific">Steinernema hermaphroditum</name>
    <dbReference type="NCBI Taxonomy" id="289476"/>
    <lineage>
        <taxon>Eukaryota</taxon>
        <taxon>Metazoa</taxon>
        <taxon>Ecdysozoa</taxon>
        <taxon>Nematoda</taxon>
        <taxon>Chromadorea</taxon>
        <taxon>Rhabditida</taxon>
        <taxon>Tylenchina</taxon>
        <taxon>Panagrolaimomorpha</taxon>
        <taxon>Strongyloidoidea</taxon>
        <taxon>Steinernematidae</taxon>
        <taxon>Steinernema</taxon>
    </lineage>
</organism>
<dbReference type="Proteomes" id="UP001175271">
    <property type="component" value="Unassembled WGS sequence"/>
</dbReference>
<dbReference type="EMBL" id="JAUCMV010000004">
    <property type="protein sequence ID" value="KAK0406934.1"/>
    <property type="molecule type" value="Genomic_DNA"/>
</dbReference>
<dbReference type="Gene3D" id="2.30.29.30">
    <property type="entry name" value="Pleckstrin-homology domain (PH domain)/Phosphotyrosine-binding domain (PTB)"/>
    <property type="match status" value="1"/>
</dbReference>
<dbReference type="InterPro" id="IPR001895">
    <property type="entry name" value="RASGEF_cat_dom"/>
</dbReference>
<evidence type="ECO:0000256" key="1">
    <source>
        <dbReference type="ARBA" id="ARBA00022658"/>
    </source>
</evidence>
<protein>
    <recommendedName>
        <fullName evidence="4">Ras-GEF domain-containing protein</fullName>
    </recommendedName>
</protein>
<evidence type="ECO:0000256" key="3">
    <source>
        <dbReference type="SAM" id="MobiDB-lite"/>
    </source>
</evidence>
<name>A0AA39HKB6_9BILA</name>
<dbReference type="SMART" id="SM00147">
    <property type="entry name" value="RasGEF"/>
    <property type="match status" value="1"/>
</dbReference>
<feature type="region of interest" description="Disordered" evidence="3">
    <location>
        <begin position="353"/>
        <end position="375"/>
    </location>
</feature>
<gene>
    <name evidence="5" type="ORF">QR680_018899</name>
</gene>
<dbReference type="Gene3D" id="1.10.840.10">
    <property type="entry name" value="Ras guanine-nucleotide exchange factors catalytic domain"/>
    <property type="match status" value="1"/>
</dbReference>
<feature type="region of interest" description="Disordered" evidence="3">
    <location>
        <begin position="293"/>
        <end position="335"/>
    </location>
</feature>
<dbReference type="PANTHER" id="PTHR23113:SF368">
    <property type="entry name" value="CELL DIVISION CONTROL PROTEIN 25"/>
    <property type="match status" value="1"/>
</dbReference>
<dbReference type="GO" id="GO:0005886">
    <property type="term" value="C:plasma membrane"/>
    <property type="evidence" value="ECO:0007669"/>
    <property type="project" value="TreeGrafter"/>
</dbReference>
<dbReference type="InterPro" id="IPR011993">
    <property type="entry name" value="PH-like_dom_sf"/>
</dbReference>
<sequence>MSDEEDDFRSPLEELAKRKLSYKDYDPVTFDVLKVNPEDFASQITLKDLPVFKAITPEELSDCGWTEKQKRRLAPNVMAFTDRFNDVCLWTQREILASERCSRRCQTLSHFIKIAKRLLDLNNVHSAFAIVSALQCQSIYRLEKTWHGVSRGDKASLNRMKRLFDSENNWERLRDYVDSQKLPCIPYLGLYLTDLNFLHVTQKKKENFFAARPQEYMKNNIIRLLAHFQDSRYDNLLSIPCLQKYLASMTIQTELIRVLEDDLYKQSLLREPDAPSGSFSRRSSLSRLSGLISIRSARSPTPQPEESAAKASKSKSLTPQLPLSSARKGHRKTQSVGGAGYFGVRGIENTAFVPSGLPPLPTPSSTEGDDALDAPDASMVSSSVFEADDLADDLTKSMNLSAEADDETDGFCYSPKVVAQNENERPLICDDALSPESIPVIEGVVERSVLRAHGSKPVKMRISHEYYLELRESNLFQFEKKKLSLAGRRSERDNFRRRKGKVMSMRGESGWKVMSASDSKPGFELHHPSTGRIYRYRCKSNAAAAEWRRKLLESMHNGSPRNLISLD</sequence>
<dbReference type="AlphaFoldDB" id="A0AA39HKB6"/>
<comment type="caution">
    <text evidence="5">The sequence shown here is derived from an EMBL/GenBank/DDBJ whole genome shotgun (WGS) entry which is preliminary data.</text>
</comment>
<proteinExistence type="predicted"/>
<dbReference type="PROSITE" id="PS50009">
    <property type="entry name" value="RASGEF_CAT"/>
    <property type="match status" value="1"/>
</dbReference>
<dbReference type="GO" id="GO:0005085">
    <property type="term" value="F:guanyl-nucleotide exchange factor activity"/>
    <property type="evidence" value="ECO:0007669"/>
    <property type="project" value="UniProtKB-KW"/>
</dbReference>
<dbReference type="InterPro" id="IPR008937">
    <property type="entry name" value="Ras-like_GEF"/>
</dbReference>
<keyword evidence="1 2" id="KW-0344">Guanine-nucleotide releasing factor</keyword>